<keyword evidence="2" id="KW-1185">Reference proteome</keyword>
<dbReference type="EMBL" id="CAJJDN010000055">
    <property type="protein sequence ID" value="CAD8090090.1"/>
    <property type="molecule type" value="Genomic_DNA"/>
</dbReference>
<gene>
    <name evidence="1" type="ORF">PSON_ATCC_30995.1.T0550141</name>
</gene>
<reference evidence="1" key="1">
    <citation type="submission" date="2021-01" db="EMBL/GenBank/DDBJ databases">
        <authorList>
            <consortium name="Genoscope - CEA"/>
            <person name="William W."/>
        </authorList>
    </citation>
    <scope>NUCLEOTIDE SEQUENCE</scope>
</reference>
<comment type="caution">
    <text evidence="1">The sequence shown here is derived from an EMBL/GenBank/DDBJ whole genome shotgun (WGS) entry which is preliminary data.</text>
</comment>
<sequence length="428" mass="51111">MNDIILTRREQFRTEIRKQSLEKMFKLKRTFPILSTLQTQQNLNLNQFELNSTDQIKHQIQNILNKPTNTNIEKLIILIQELDIQNKINLVDKNVYELLKSPNLDLNLTLLLMNTLCSEPVIIKHIFLDQIQTDRIMQFLNYLYNKQQHLNIFMYWEFLCILSISSNTPFICLKQIYILCCKEVIESRNNTISFSAQTFSCIIEKNPVNLQFYWDTINQLDDEGRRPWKSILYFLKQSYVDENSCQYFLLTINYFIQYFSNNFEDQKFHQIVNPELISILQFNMYRHEKTLIISAQLFQSIFHKDNSYFSLIVNDLVKLLYNTTMEGLIEILKVFEILLTNEQIVKSTIRSQNIVEQLFNLLRSNILVAINDLALKCISNSITRCSNIQHFQIICNKQYRQTLEMYTLDVNKQLQDMAQQLLDFYFEY</sequence>
<evidence type="ECO:0000313" key="1">
    <source>
        <dbReference type="EMBL" id="CAD8090090.1"/>
    </source>
</evidence>
<accession>A0A8S1NBC8</accession>
<proteinExistence type="predicted"/>
<dbReference type="OrthoDB" id="294787at2759"/>
<evidence type="ECO:0000313" key="2">
    <source>
        <dbReference type="Proteomes" id="UP000692954"/>
    </source>
</evidence>
<dbReference type="Proteomes" id="UP000692954">
    <property type="component" value="Unassembled WGS sequence"/>
</dbReference>
<dbReference type="AlphaFoldDB" id="A0A8S1NBC8"/>
<name>A0A8S1NBC8_9CILI</name>
<organism evidence="1 2">
    <name type="scientific">Paramecium sonneborni</name>
    <dbReference type="NCBI Taxonomy" id="65129"/>
    <lineage>
        <taxon>Eukaryota</taxon>
        <taxon>Sar</taxon>
        <taxon>Alveolata</taxon>
        <taxon>Ciliophora</taxon>
        <taxon>Intramacronucleata</taxon>
        <taxon>Oligohymenophorea</taxon>
        <taxon>Peniculida</taxon>
        <taxon>Parameciidae</taxon>
        <taxon>Paramecium</taxon>
    </lineage>
</organism>
<protein>
    <submittedName>
        <fullName evidence="1">Uncharacterized protein</fullName>
    </submittedName>
</protein>